<sequence>MNVAQPTLKNLLPLENLKILALETIHIRHPEPEWLHIYAEASLIDSPNIGSAIYSSIFSFYANSYVCEWAATYPQTPLQQGGFDVGLRVCHSGYRVI</sequence>
<evidence type="ECO:0000313" key="2">
    <source>
        <dbReference type="Proteomes" id="UP001054837"/>
    </source>
</evidence>
<dbReference type="AlphaFoldDB" id="A0AAV4U433"/>
<dbReference type="Proteomes" id="UP001054837">
    <property type="component" value="Unassembled WGS sequence"/>
</dbReference>
<evidence type="ECO:0008006" key="3">
    <source>
        <dbReference type="Google" id="ProtNLM"/>
    </source>
</evidence>
<comment type="caution">
    <text evidence="1">The sequence shown here is derived from an EMBL/GenBank/DDBJ whole genome shotgun (WGS) entry which is preliminary data.</text>
</comment>
<name>A0AAV4U433_9ARAC</name>
<organism evidence="1 2">
    <name type="scientific">Caerostris darwini</name>
    <dbReference type="NCBI Taxonomy" id="1538125"/>
    <lineage>
        <taxon>Eukaryota</taxon>
        <taxon>Metazoa</taxon>
        <taxon>Ecdysozoa</taxon>
        <taxon>Arthropoda</taxon>
        <taxon>Chelicerata</taxon>
        <taxon>Arachnida</taxon>
        <taxon>Araneae</taxon>
        <taxon>Araneomorphae</taxon>
        <taxon>Entelegynae</taxon>
        <taxon>Araneoidea</taxon>
        <taxon>Araneidae</taxon>
        <taxon>Caerostris</taxon>
    </lineage>
</organism>
<keyword evidence="2" id="KW-1185">Reference proteome</keyword>
<evidence type="ECO:0000313" key="1">
    <source>
        <dbReference type="EMBL" id="GIY52500.1"/>
    </source>
</evidence>
<proteinExistence type="predicted"/>
<protein>
    <recommendedName>
        <fullName evidence="3">GNAT family N-acetyltransferase</fullName>
    </recommendedName>
</protein>
<gene>
    <name evidence="1" type="ORF">CDAR_181521</name>
</gene>
<accession>A0AAV4U433</accession>
<reference evidence="1 2" key="1">
    <citation type="submission" date="2021-06" db="EMBL/GenBank/DDBJ databases">
        <title>Caerostris darwini draft genome.</title>
        <authorList>
            <person name="Kono N."/>
            <person name="Arakawa K."/>
        </authorList>
    </citation>
    <scope>NUCLEOTIDE SEQUENCE [LARGE SCALE GENOMIC DNA]</scope>
</reference>
<dbReference type="EMBL" id="BPLQ01010670">
    <property type="protein sequence ID" value="GIY52500.1"/>
    <property type="molecule type" value="Genomic_DNA"/>
</dbReference>